<reference evidence="4 5" key="1">
    <citation type="submission" date="2024-02" db="EMBL/GenBank/DDBJ databases">
        <title>New thermophilic sulfur-oxidizing bacteria from a hot springs of the Uzon caldera (Kamchatka, Russia).</title>
        <authorList>
            <person name="Dukat A.M."/>
            <person name="Elcheninov A.G."/>
            <person name="Frolov E.N."/>
        </authorList>
    </citation>
    <scope>NUCLEOTIDE SEQUENCE [LARGE SCALE GENOMIC DNA]</scope>
    <source>
        <strain evidence="4 5">AK1</strain>
    </source>
</reference>
<comment type="caution">
    <text evidence="4">The sequence shown here is derived from an EMBL/GenBank/DDBJ whole genome shotgun (WGS) entry which is preliminary data.</text>
</comment>
<dbReference type="EMBL" id="JBAJEX010000001">
    <property type="protein sequence ID" value="MEO1765760.1"/>
    <property type="molecule type" value="Genomic_DNA"/>
</dbReference>
<comment type="similarity">
    <text evidence="1">Belongs to the membrane fusion protein (MFP) (TC 8.A.1) family.</text>
</comment>
<dbReference type="Pfam" id="PF25989">
    <property type="entry name" value="YknX_C"/>
    <property type="match status" value="1"/>
</dbReference>
<evidence type="ECO:0000313" key="4">
    <source>
        <dbReference type="EMBL" id="MEO1765760.1"/>
    </source>
</evidence>
<dbReference type="PANTHER" id="PTHR30469:SF15">
    <property type="entry name" value="HLYD FAMILY OF SECRETION PROTEINS"/>
    <property type="match status" value="1"/>
</dbReference>
<evidence type="ECO:0000313" key="5">
    <source>
        <dbReference type="Proteomes" id="UP001482231"/>
    </source>
</evidence>
<proteinExistence type="inferred from homology"/>
<evidence type="ECO:0000259" key="3">
    <source>
        <dbReference type="Pfam" id="PF25989"/>
    </source>
</evidence>
<evidence type="ECO:0000256" key="2">
    <source>
        <dbReference type="SAM" id="Coils"/>
    </source>
</evidence>
<protein>
    <submittedName>
        <fullName evidence="4">Efflux RND transporter periplasmic adaptor subunit</fullName>
    </submittedName>
</protein>
<dbReference type="InterPro" id="IPR006143">
    <property type="entry name" value="RND_pump_MFP"/>
</dbReference>
<accession>A0ABV0EAT7</accession>
<feature type="domain" description="YknX-like C-terminal permuted SH3-like" evidence="3">
    <location>
        <begin position="241"/>
        <end position="310"/>
    </location>
</feature>
<dbReference type="Proteomes" id="UP001482231">
    <property type="component" value="Unassembled WGS sequence"/>
</dbReference>
<dbReference type="RefSeq" id="WP_347306194.1">
    <property type="nucleotide sequence ID" value="NZ_JBAJEX010000001.1"/>
</dbReference>
<gene>
    <name evidence="4" type="ORF">V6E02_00790</name>
</gene>
<feature type="coiled-coil region" evidence="2">
    <location>
        <begin position="86"/>
        <end position="120"/>
    </location>
</feature>
<dbReference type="Gene3D" id="2.40.30.170">
    <property type="match status" value="1"/>
</dbReference>
<keyword evidence="5" id="KW-1185">Reference proteome</keyword>
<dbReference type="InterPro" id="IPR058637">
    <property type="entry name" value="YknX-like_C"/>
</dbReference>
<dbReference type="SUPFAM" id="SSF111369">
    <property type="entry name" value="HlyD-like secretion proteins"/>
    <property type="match status" value="1"/>
</dbReference>
<organism evidence="4 5">
    <name type="scientific">Thiobacter aerophilum</name>
    <dbReference type="NCBI Taxonomy" id="3121275"/>
    <lineage>
        <taxon>Bacteria</taxon>
        <taxon>Pseudomonadati</taxon>
        <taxon>Pseudomonadota</taxon>
        <taxon>Betaproteobacteria</taxon>
        <taxon>Burkholderiales</taxon>
        <taxon>Thiobacteraceae</taxon>
        <taxon>Thiobacter</taxon>
    </lineage>
</organism>
<dbReference type="PANTHER" id="PTHR30469">
    <property type="entry name" value="MULTIDRUG RESISTANCE PROTEIN MDTA"/>
    <property type="match status" value="1"/>
</dbReference>
<name>A0ABV0EAT7_9BURK</name>
<dbReference type="Gene3D" id="2.40.420.20">
    <property type="match status" value="1"/>
</dbReference>
<dbReference type="Gene3D" id="1.10.287.470">
    <property type="entry name" value="Helix hairpin bin"/>
    <property type="match status" value="1"/>
</dbReference>
<dbReference type="NCBIfam" id="TIGR01730">
    <property type="entry name" value="RND_mfp"/>
    <property type="match status" value="1"/>
</dbReference>
<sequence length="319" mass="33744">MMNNRFALPRQLWLVILGVALLAAFAWLATHSGPFAPIKVTVVQVARGEVRPALFGIGTDEARRYIDLGKQNFVSQSVVDAKLQLRQSADAQVAAAQSALASAREDLARLQAERAGVQQQRSNIRLLAPVDGVVTARDAEPGTTVIAGQSVLKLEDPASLWVTVRIDQARAAGLKVGLPAEIALRAHAGTPLSGKVARVEPISDSVTEERIAQVAFDSLPHGVSSNEMADVTLHLPAVADALVVPNAALRHRGAQAGVWLRADGRLRFVPVKVGAEGLDGKVQIVDGLKAGDEVVVYSERSLQEGSRIKVVDALAGAAQ</sequence>
<keyword evidence="2" id="KW-0175">Coiled coil</keyword>
<evidence type="ECO:0000256" key="1">
    <source>
        <dbReference type="ARBA" id="ARBA00009477"/>
    </source>
</evidence>
<dbReference type="Gene3D" id="2.40.50.100">
    <property type="match status" value="1"/>
</dbReference>